<comment type="caution">
    <text evidence="2">The sequence shown here is derived from an EMBL/GenBank/DDBJ whole genome shotgun (WGS) entry which is preliminary data.</text>
</comment>
<sequence>MVPREVLLASLDAVNKILDAAEKQTLSATSGAVTRMVTSSYGENAGEATEDALATVGHCAGTVQECTQNKEGP</sequence>
<proteinExistence type="predicted"/>
<gene>
    <name evidence="2" type="ORF">K7X08_021954</name>
</gene>
<dbReference type="InterPro" id="IPR009686">
    <property type="entry name" value="Senescence/spartin_C"/>
</dbReference>
<dbReference type="AlphaFoldDB" id="A0A9Q1L6P4"/>
<dbReference type="Proteomes" id="UP001152561">
    <property type="component" value="Unassembled WGS sequence"/>
</dbReference>
<reference evidence="3" key="1">
    <citation type="journal article" date="2023" name="Proc. Natl. Acad. Sci. U.S.A.">
        <title>Genomic and structural basis for evolution of tropane alkaloid biosynthesis.</title>
        <authorList>
            <person name="Wanga Y.-J."/>
            <person name="Taina T."/>
            <person name="Yua J.-Y."/>
            <person name="Lia J."/>
            <person name="Xua B."/>
            <person name="Chenc J."/>
            <person name="D'Auriad J.C."/>
            <person name="Huanga J.-P."/>
            <person name="Huanga S.-X."/>
        </authorList>
    </citation>
    <scope>NUCLEOTIDE SEQUENCE [LARGE SCALE GENOMIC DNA]</scope>
    <source>
        <strain evidence="3">cv. KIB-2019</strain>
    </source>
</reference>
<name>A0A9Q1L6P4_9SOLA</name>
<feature type="domain" description="Senescence" evidence="1">
    <location>
        <begin position="4"/>
        <end position="64"/>
    </location>
</feature>
<evidence type="ECO:0000259" key="1">
    <source>
        <dbReference type="Pfam" id="PF06911"/>
    </source>
</evidence>
<evidence type="ECO:0000313" key="3">
    <source>
        <dbReference type="Proteomes" id="UP001152561"/>
    </source>
</evidence>
<evidence type="ECO:0000313" key="2">
    <source>
        <dbReference type="EMBL" id="KAJ8528262.1"/>
    </source>
</evidence>
<accession>A0A9Q1L6P4</accession>
<dbReference type="OrthoDB" id="1719420at2759"/>
<organism evidence="2 3">
    <name type="scientific">Anisodus acutangulus</name>
    <dbReference type="NCBI Taxonomy" id="402998"/>
    <lineage>
        <taxon>Eukaryota</taxon>
        <taxon>Viridiplantae</taxon>
        <taxon>Streptophyta</taxon>
        <taxon>Embryophyta</taxon>
        <taxon>Tracheophyta</taxon>
        <taxon>Spermatophyta</taxon>
        <taxon>Magnoliopsida</taxon>
        <taxon>eudicotyledons</taxon>
        <taxon>Gunneridae</taxon>
        <taxon>Pentapetalae</taxon>
        <taxon>asterids</taxon>
        <taxon>lamiids</taxon>
        <taxon>Solanales</taxon>
        <taxon>Solanaceae</taxon>
        <taxon>Solanoideae</taxon>
        <taxon>Hyoscyameae</taxon>
        <taxon>Anisodus</taxon>
    </lineage>
</organism>
<dbReference type="PANTHER" id="PTHR21068:SF36">
    <property type="entry name" value="SENESCENCE_DEHYDRATION-ASSOCIATED PROTEIN-LIKE PROTEIN"/>
    <property type="match status" value="1"/>
</dbReference>
<dbReference type="EMBL" id="JAJAGQ010000023">
    <property type="protein sequence ID" value="KAJ8528262.1"/>
    <property type="molecule type" value="Genomic_DNA"/>
</dbReference>
<keyword evidence="3" id="KW-1185">Reference proteome</keyword>
<protein>
    <recommendedName>
        <fullName evidence="1">Senescence domain-containing protein</fullName>
    </recommendedName>
</protein>
<dbReference type="Pfam" id="PF06911">
    <property type="entry name" value="Senescence"/>
    <property type="match status" value="1"/>
</dbReference>
<dbReference type="InterPro" id="IPR045036">
    <property type="entry name" value="Spartin-like"/>
</dbReference>
<dbReference type="PANTHER" id="PTHR21068">
    <property type="entry name" value="SPARTIN"/>
    <property type="match status" value="1"/>
</dbReference>
<dbReference type="GO" id="GO:0005886">
    <property type="term" value="C:plasma membrane"/>
    <property type="evidence" value="ECO:0007669"/>
    <property type="project" value="TreeGrafter"/>
</dbReference>